<gene>
    <name evidence="2" type="ORF">METZ01_LOCUS223916</name>
</gene>
<dbReference type="PANTHER" id="PTHR44051">
    <property type="entry name" value="GLUTATHIONE S-TRANSFERASE-RELATED"/>
    <property type="match status" value="1"/>
</dbReference>
<proteinExistence type="predicted"/>
<feature type="non-terminal residue" evidence="2">
    <location>
        <position position="132"/>
    </location>
</feature>
<dbReference type="Gene3D" id="1.20.1050.10">
    <property type="match status" value="1"/>
</dbReference>
<dbReference type="Pfam" id="PF02798">
    <property type="entry name" value="GST_N"/>
    <property type="match status" value="1"/>
</dbReference>
<feature type="domain" description="GST N-terminal" evidence="1">
    <location>
        <begin position="1"/>
        <end position="86"/>
    </location>
</feature>
<evidence type="ECO:0000313" key="2">
    <source>
        <dbReference type="EMBL" id="SVB71062.1"/>
    </source>
</evidence>
<evidence type="ECO:0000259" key="1">
    <source>
        <dbReference type="PROSITE" id="PS50404"/>
    </source>
</evidence>
<name>A0A382G881_9ZZZZ</name>
<dbReference type="PANTHER" id="PTHR44051:SF8">
    <property type="entry name" value="GLUTATHIONE S-TRANSFERASE GSTA"/>
    <property type="match status" value="1"/>
</dbReference>
<dbReference type="AlphaFoldDB" id="A0A382G881"/>
<protein>
    <recommendedName>
        <fullName evidence="1">GST N-terminal domain-containing protein</fullName>
    </recommendedName>
</protein>
<dbReference type="InterPro" id="IPR036249">
    <property type="entry name" value="Thioredoxin-like_sf"/>
</dbReference>
<dbReference type="SFLD" id="SFLDS00019">
    <property type="entry name" value="Glutathione_Transferase_(cytos"/>
    <property type="match status" value="1"/>
</dbReference>
<dbReference type="CDD" id="cd03048">
    <property type="entry name" value="GST_N_Ure2p_like"/>
    <property type="match status" value="1"/>
</dbReference>
<sequence>MIDLYFWTTDNGYKARHMMEESGLDYVIKPINIMENEQFDREYLKISPNHKIPAIIDHDGPGGATISLCESGAILKYVGAKMADKLYPSDPLTQLKVDQWLFFGSAQFTTLAQQYGFFHIRSPEDIPAGKKH</sequence>
<organism evidence="2">
    <name type="scientific">marine metagenome</name>
    <dbReference type="NCBI Taxonomy" id="408172"/>
    <lineage>
        <taxon>unclassified sequences</taxon>
        <taxon>metagenomes</taxon>
        <taxon>ecological metagenomes</taxon>
    </lineage>
</organism>
<accession>A0A382G881</accession>
<dbReference type="SUPFAM" id="SSF47616">
    <property type="entry name" value="GST C-terminal domain-like"/>
    <property type="match status" value="1"/>
</dbReference>
<dbReference type="SUPFAM" id="SSF52833">
    <property type="entry name" value="Thioredoxin-like"/>
    <property type="match status" value="1"/>
</dbReference>
<dbReference type="PROSITE" id="PS50404">
    <property type="entry name" value="GST_NTER"/>
    <property type="match status" value="1"/>
</dbReference>
<dbReference type="InterPro" id="IPR036282">
    <property type="entry name" value="Glutathione-S-Trfase_C_sf"/>
</dbReference>
<dbReference type="Gene3D" id="3.40.30.10">
    <property type="entry name" value="Glutaredoxin"/>
    <property type="match status" value="1"/>
</dbReference>
<dbReference type="InterPro" id="IPR040079">
    <property type="entry name" value="Glutathione_S-Trfase"/>
</dbReference>
<dbReference type="SFLD" id="SFLDG00358">
    <property type="entry name" value="Main_(cytGST)"/>
    <property type="match status" value="1"/>
</dbReference>
<dbReference type="InterPro" id="IPR004045">
    <property type="entry name" value="Glutathione_S-Trfase_N"/>
</dbReference>
<reference evidence="2" key="1">
    <citation type="submission" date="2018-05" db="EMBL/GenBank/DDBJ databases">
        <authorList>
            <person name="Lanie J.A."/>
            <person name="Ng W.-L."/>
            <person name="Kazmierczak K.M."/>
            <person name="Andrzejewski T.M."/>
            <person name="Davidsen T.M."/>
            <person name="Wayne K.J."/>
            <person name="Tettelin H."/>
            <person name="Glass J.I."/>
            <person name="Rusch D."/>
            <person name="Podicherti R."/>
            <person name="Tsui H.-C.T."/>
            <person name="Winkler M.E."/>
        </authorList>
    </citation>
    <scope>NUCLEOTIDE SEQUENCE</scope>
</reference>
<dbReference type="EMBL" id="UINC01053938">
    <property type="protein sequence ID" value="SVB71062.1"/>
    <property type="molecule type" value="Genomic_DNA"/>
</dbReference>